<dbReference type="GO" id="GO:0016020">
    <property type="term" value="C:membrane"/>
    <property type="evidence" value="ECO:0007669"/>
    <property type="project" value="UniProtKB-SubCell"/>
</dbReference>
<feature type="signal peptide" evidence="5">
    <location>
        <begin position="1"/>
        <end position="19"/>
    </location>
</feature>
<accession>A0A8H7UIG8</accession>
<gene>
    <name evidence="6" type="ORF">INT44_009340</name>
</gene>
<evidence type="ECO:0000256" key="2">
    <source>
        <dbReference type="ARBA" id="ARBA00022692"/>
    </source>
</evidence>
<evidence type="ECO:0000256" key="5">
    <source>
        <dbReference type="SAM" id="SignalP"/>
    </source>
</evidence>
<dbReference type="PANTHER" id="PTHR28668">
    <property type="entry name" value="TRANSMEMBRANE PROTEIN 234"/>
    <property type="match status" value="1"/>
</dbReference>
<protein>
    <recommendedName>
        <fullName evidence="8">Transmembrane protein</fullName>
    </recommendedName>
</protein>
<keyword evidence="4" id="KW-0472">Membrane</keyword>
<dbReference type="EMBL" id="JAEPRA010000006">
    <property type="protein sequence ID" value="KAG2184325.1"/>
    <property type="molecule type" value="Genomic_DNA"/>
</dbReference>
<feature type="chain" id="PRO_5034740291" description="Transmembrane protein" evidence="5">
    <location>
        <begin position="20"/>
        <end position="117"/>
    </location>
</feature>
<evidence type="ECO:0000313" key="6">
    <source>
        <dbReference type="EMBL" id="KAG2184325.1"/>
    </source>
</evidence>
<dbReference type="InterPro" id="IPR018908">
    <property type="entry name" value="TMEM234"/>
</dbReference>
<comment type="caution">
    <text evidence="6">The sequence shown here is derived from an EMBL/GenBank/DDBJ whole genome shotgun (WGS) entry which is preliminary data.</text>
</comment>
<evidence type="ECO:0000313" key="7">
    <source>
        <dbReference type="Proteomes" id="UP000612746"/>
    </source>
</evidence>
<name>A0A8H7UIG8_9FUNG</name>
<dbReference type="OrthoDB" id="43458at2759"/>
<sequence>MSAILQYALGFALVGLCWGSSNPFIKRGSEGLEAVSKKYPDGGFRRWRAEMVYLFTRWQYVLPLAINLSGSAAYYYTLGKADLSLAVPITNSVTFIFTLLTGKLLGERVGGVDAWAD</sequence>
<comment type="subcellular location">
    <subcellularLocation>
        <location evidence="1">Membrane</location>
        <topology evidence="1">Multi-pass membrane protein</topology>
    </subcellularLocation>
</comment>
<evidence type="ECO:0000256" key="1">
    <source>
        <dbReference type="ARBA" id="ARBA00004141"/>
    </source>
</evidence>
<evidence type="ECO:0000256" key="4">
    <source>
        <dbReference type="ARBA" id="ARBA00023136"/>
    </source>
</evidence>
<proteinExistence type="predicted"/>
<dbReference type="Pfam" id="PF10639">
    <property type="entry name" value="TMEM234"/>
    <property type="match status" value="1"/>
</dbReference>
<reference evidence="6" key="1">
    <citation type="submission" date="2020-12" db="EMBL/GenBank/DDBJ databases">
        <title>Metabolic potential, ecology and presence of endohyphal bacteria is reflected in genomic diversity of Mucoromycotina.</title>
        <authorList>
            <person name="Muszewska A."/>
            <person name="Okrasinska A."/>
            <person name="Steczkiewicz K."/>
            <person name="Drgas O."/>
            <person name="Orlowska M."/>
            <person name="Perlinska-Lenart U."/>
            <person name="Aleksandrzak-Piekarczyk T."/>
            <person name="Szatraj K."/>
            <person name="Zielenkiewicz U."/>
            <person name="Pilsyk S."/>
            <person name="Malc E."/>
            <person name="Mieczkowski P."/>
            <person name="Kruszewska J.S."/>
            <person name="Biernat P."/>
            <person name="Pawlowska J."/>
        </authorList>
    </citation>
    <scope>NUCLEOTIDE SEQUENCE</scope>
    <source>
        <strain evidence="6">WA0000051536</strain>
    </source>
</reference>
<keyword evidence="5" id="KW-0732">Signal</keyword>
<keyword evidence="2" id="KW-0812">Transmembrane</keyword>
<dbReference type="PANTHER" id="PTHR28668:SF1">
    <property type="entry name" value="TRANSMEMBRANE PROTEIN 234"/>
    <property type="match status" value="1"/>
</dbReference>
<dbReference type="AlphaFoldDB" id="A0A8H7UIG8"/>
<keyword evidence="3" id="KW-1133">Transmembrane helix</keyword>
<organism evidence="6 7">
    <name type="scientific">Umbelopsis vinacea</name>
    <dbReference type="NCBI Taxonomy" id="44442"/>
    <lineage>
        <taxon>Eukaryota</taxon>
        <taxon>Fungi</taxon>
        <taxon>Fungi incertae sedis</taxon>
        <taxon>Mucoromycota</taxon>
        <taxon>Mucoromycotina</taxon>
        <taxon>Umbelopsidomycetes</taxon>
        <taxon>Umbelopsidales</taxon>
        <taxon>Umbelopsidaceae</taxon>
        <taxon>Umbelopsis</taxon>
    </lineage>
</organism>
<evidence type="ECO:0000256" key="3">
    <source>
        <dbReference type="ARBA" id="ARBA00022989"/>
    </source>
</evidence>
<keyword evidence="7" id="KW-1185">Reference proteome</keyword>
<dbReference type="Proteomes" id="UP000612746">
    <property type="component" value="Unassembled WGS sequence"/>
</dbReference>
<evidence type="ECO:0008006" key="8">
    <source>
        <dbReference type="Google" id="ProtNLM"/>
    </source>
</evidence>